<proteinExistence type="inferred from homology"/>
<gene>
    <name evidence="6" type="ORF">Airi01_065080</name>
</gene>
<dbReference type="Proteomes" id="UP001165135">
    <property type="component" value="Unassembled WGS sequence"/>
</dbReference>
<sequence length="255" mass="27455">MAGKTGIAYLPILICSDKGSLDKEMSGDATGLPPDLPRPTDPDRPRAFPNQPTPTDLPGRGLGVEPGEIPPSNDRLRMPGYYHNAVPRPRNRRRLAGPPGPHREETSAGGLVVDIAGAARAALIARYDRDGRLRWSLPKGHIEGAETIEEAAVREVEEETGIRGRIVAPLGAIDYWFSASHARARAHPRPPGPPRRVHKTVHHHLLLATGGVLSDADPEVAEVAWVPLAEVAGRLAHADERRLVAHVPELLAAVT</sequence>
<dbReference type="SUPFAM" id="SSF55811">
    <property type="entry name" value="Nudix"/>
    <property type="match status" value="1"/>
</dbReference>
<dbReference type="InterPro" id="IPR015797">
    <property type="entry name" value="NUDIX_hydrolase-like_dom_sf"/>
</dbReference>
<evidence type="ECO:0000256" key="4">
    <source>
        <dbReference type="SAM" id="MobiDB-lite"/>
    </source>
</evidence>
<evidence type="ECO:0000313" key="7">
    <source>
        <dbReference type="Proteomes" id="UP001165135"/>
    </source>
</evidence>
<evidence type="ECO:0000313" key="6">
    <source>
        <dbReference type="EMBL" id="GLY78241.1"/>
    </source>
</evidence>
<evidence type="ECO:0000259" key="5">
    <source>
        <dbReference type="PROSITE" id="PS51462"/>
    </source>
</evidence>
<evidence type="ECO:0000256" key="2">
    <source>
        <dbReference type="ARBA" id="ARBA00022801"/>
    </source>
</evidence>
<dbReference type="Pfam" id="PF00293">
    <property type="entry name" value="NUDIX"/>
    <property type="match status" value="1"/>
</dbReference>
<protein>
    <recommendedName>
        <fullName evidence="5">Nudix hydrolase domain-containing protein</fullName>
    </recommendedName>
</protein>
<dbReference type="PRINTS" id="PR00502">
    <property type="entry name" value="NUDIXFAMILY"/>
</dbReference>
<dbReference type="PROSITE" id="PS00893">
    <property type="entry name" value="NUDIX_BOX"/>
    <property type="match status" value="1"/>
</dbReference>
<evidence type="ECO:0000256" key="3">
    <source>
        <dbReference type="RuleBase" id="RU003476"/>
    </source>
</evidence>
<feature type="region of interest" description="Disordered" evidence="4">
    <location>
        <begin position="19"/>
        <end position="107"/>
    </location>
</feature>
<dbReference type="GO" id="GO:0016787">
    <property type="term" value="F:hydrolase activity"/>
    <property type="evidence" value="ECO:0007669"/>
    <property type="project" value="UniProtKB-KW"/>
</dbReference>
<accession>A0A9W6RLQ5</accession>
<dbReference type="InterPro" id="IPR020476">
    <property type="entry name" value="Nudix_hydrolase"/>
</dbReference>
<dbReference type="EMBL" id="BSTJ01000009">
    <property type="protein sequence ID" value="GLY78241.1"/>
    <property type="molecule type" value="Genomic_DNA"/>
</dbReference>
<keyword evidence="2 3" id="KW-0378">Hydrolase</keyword>
<dbReference type="AlphaFoldDB" id="A0A9W6RLQ5"/>
<name>A0A9W6RLQ5_9ACTN</name>
<comment type="caution">
    <text evidence="6">The sequence shown here is derived from an EMBL/GenBank/DDBJ whole genome shotgun (WGS) entry which is preliminary data.</text>
</comment>
<dbReference type="InterPro" id="IPR000086">
    <property type="entry name" value="NUDIX_hydrolase_dom"/>
</dbReference>
<reference evidence="6" key="1">
    <citation type="submission" date="2023-03" db="EMBL/GenBank/DDBJ databases">
        <title>Actinoallomurus iriomotensis NBRC 103681.</title>
        <authorList>
            <person name="Ichikawa N."/>
            <person name="Sato H."/>
            <person name="Tonouchi N."/>
        </authorList>
    </citation>
    <scope>NUCLEOTIDE SEQUENCE</scope>
    <source>
        <strain evidence="6">NBRC 103681</strain>
    </source>
</reference>
<organism evidence="6 7">
    <name type="scientific">Actinoallomurus iriomotensis</name>
    <dbReference type="NCBI Taxonomy" id="478107"/>
    <lineage>
        <taxon>Bacteria</taxon>
        <taxon>Bacillati</taxon>
        <taxon>Actinomycetota</taxon>
        <taxon>Actinomycetes</taxon>
        <taxon>Streptosporangiales</taxon>
        <taxon>Thermomonosporaceae</taxon>
        <taxon>Actinoallomurus</taxon>
    </lineage>
</organism>
<dbReference type="Gene3D" id="3.90.79.10">
    <property type="entry name" value="Nucleoside Triphosphate Pyrophosphohydrolase"/>
    <property type="match status" value="1"/>
</dbReference>
<comment type="similarity">
    <text evidence="1 3">Belongs to the Nudix hydrolase family.</text>
</comment>
<dbReference type="InterPro" id="IPR020084">
    <property type="entry name" value="NUDIX_hydrolase_CS"/>
</dbReference>
<dbReference type="PANTHER" id="PTHR43736">
    <property type="entry name" value="ADP-RIBOSE PYROPHOSPHATASE"/>
    <property type="match status" value="1"/>
</dbReference>
<evidence type="ECO:0000256" key="1">
    <source>
        <dbReference type="ARBA" id="ARBA00005582"/>
    </source>
</evidence>
<feature type="domain" description="Nudix hydrolase" evidence="5">
    <location>
        <begin position="102"/>
        <end position="248"/>
    </location>
</feature>
<dbReference type="PROSITE" id="PS51462">
    <property type="entry name" value="NUDIX"/>
    <property type="match status" value="1"/>
</dbReference>
<dbReference type="PANTHER" id="PTHR43736:SF1">
    <property type="entry name" value="DIHYDRONEOPTERIN TRIPHOSPHATE DIPHOSPHATASE"/>
    <property type="match status" value="1"/>
</dbReference>